<evidence type="ECO:0000313" key="1">
    <source>
        <dbReference type="EMBL" id="CUR57680.1"/>
    </source>
</evidence>
<dbReference type="EMBL" id="CZKB01000005">
    <property type="protein sequence ID" value="CUR57680.1"/>
    <property type="molecule type" value="Genomic_DNA"/>
</dbReference>
<name>A0A2P2C6P3_9ZZZZ</name>
<gene>
    <name evidence="1" type="ORF">NOCA1130158</name>
</gene>
<sequence length="327" mass="35665">MTTDTASRPLAASLDEVIVQAMRDNTPARPHLESARARLGAPLTIVVTGRRGSGKTSVVNELVSAPVGVEEHSAEDKPAQLFVAEPEAEPAWATVTMVPPSLMQGRRIVEVPEHLVADPAARTGWTGQLAPDVLVHVSRCSPRRDELDWISHAQGQWSLGSLETVWVGPAQCPPAMIAASRADLLGRMESVRRLVETRRCGEVLHLLASVASRSDDRACRGRLADDLEKLSLSPEGHILRERWALETCLTRQEDVPSALRDEVIQRVLGPRTLHDREALLAMAAHWREQVSVLHPLAAEVARVVARTLYADALATRRLACPEEVAAS</sequence>
<dbReference type="AlphaFoldDB" id="A0A2P2C6P3"/>
<proteinExistence type="predicted"/>
<protein>
    <submittedName>
        <fullName evidence="1">Uncharacterized protein</fullName>
    </submittedName>
</protein>
<dbReference type="SUPFAM" id="SSF52540">
    <property type="entry name" value="P-loop containing nucleoside triphosphate hydrolases"/>
    <property type="match status" value="2"/>
</dbReference>
<dbReference type="InterPro" id="IPR027417">
    <property type="entry name" value="P-loop_NTPase"/>
</dbReference>
<accession>A0A2P2C6P3</accession>
<reference evidence="1" key="1">
    <citation type="submission" date="2015-08" db="EMBL/GenBank/DDBJ databases">
        <authorList>
            <person name="Babu N.S."/>
            <person name="Beckwith C.J."/>
            <person name="Beseler K.G."/>
            <person name="Brison A."/>
            <person name="Carone J.V."/>
            <person name="Caskin T.P."/>
            <person name="Diamond M."/>
            <person name="Durham M.E."/>
            <person name="Foxe J.M."/>
            <person name="Go M."/>
            <person name="Henderson B.A."/>
            <person name="Jones I.B."/>
            <person name="McGettigan J.A."/>
            <person name="Micheletti S.J."/>
            <person name="Nasrallah M.E."/>
            <person name="Ortiz D."/>
            <person name="Piller C.R."/>
            <person name="Privatt S.R."/>
            <person name="Schneider S.L."/>
            <person name="Sharp S."/>
            <person name="Smith T.C."/>
            <person name="Stanton J.D."/>
            <person name="Ullery H.E."/>
            <person name="Wilson R.J."/>
            <person name="Serrano M.G."/>
            <person name="Buck G."/>
            <person name="Lee V."/>
            <person name="Wang Y."/>
            <person name="Carvalho R."/>
            <person name="Voegtly L."/>
            <person name="Shi R."/>
            <person name="Duckworth R."/>
            <person name="Johnson A."/>
            <person name="Loviza R."/>
            <person name="Walstead R."/>
            <person name="Shah Z."/>
            <person name="Kiflezghi M."/>
            <person name="Wade K."/>
            <person name="Ball S.L."/>
            <person name="Bradley K.W."/>
            <person name="Asai D.J."/>
            <person name="Bowman C.A."/>
            <person name="Russell D.A."/>
            <person name="Pope W.H."/>
            <person name="Jacobs-Sera D."/>
            <person name="Hendrix R.W."/>
            <person name="Hatfull G.F."/>
        </authorList>
    </citation>
    <scope>NUCLEOTIDE SEQUENCE</scope>
</reference>
<organism evidence="1">
    <name type="scientific">metagenome</name>
    <dbReference type="NCBI Taxonomy" id="256318"/>
    <lineage>
        <taxon>unclassified sequences</taxon>
        <taxon>metagenomes</taxon>
    </lineage>
</organism>